<dbReference type="Pfam" id="PF03707">
    <property type="entry name" value="MHYT"/>
    <property type="match status" value="3"/>
</dbReference>
<gene>
    <name evidence="4" type="ORF">IDM40_21260</name>
</gene>
<keyword evidence="4" id="KW-0808">Transferase</keyword>
<reference evidence="4 5" key="1">
    <citation type="submission" date="2020-09" db="EMBL/GenBank/DDBJ databases">
        <title>Diversity and distribution of actinomycetes associated with coral in the coast of Hainan.</title>
        <authorList>
            <person name="Li F."/>
        </authorList>
    </citation>
    <scope>NUCLEOTIDE SEQUENCE [LARGE SCALE GENOMIC DNA]</scope>
    <source>
        <strain evidence="4 5">HNM0947</strain>
    </source>
</reference>
<comment type="caution">
    <text evidence="4">The sequence shown here is derived from an EMBL/GenBank/DDBJ whole genome shotgun (WGS) entry which is preliminary data.</text>
</comment>
<feature type="transmembrane region" description="Helical" evidence="1">
    <location>
        <begin position="44"/>
        <end position="68"/>
    </location>
</feature>
<keyword evidence="1" id="KW-1133">Transmembrane helix</keyword>
<dbReference type="InterPro" id="IPR005330">
    <property type="entry name" value="MHYT_dom"/>
</dbReference>
<feature type="transmembrane region" description="Helical" evidence="1">
    <location>
        <begin position="214"/>
        <end position="235"/>
    </location>
</feature>
<keyword evidence="5" id="KW-1185">Reference proteome</keyword>
<keyword evidence="4" id="KW-0418">Kinase</keyword>
<dbReference type="RefSeq" id="WP_193123807.1">
    <property type="nucleotide sequence ID" value="NZ_JADBGI010000021.1"/>
</dbReference>
<evidence type="ECO:0000313" key="4">
    <source>
        <dbReference type="EMBL" id="MBE3001201.1"/>
    </source>
</evidence>
<evidence type="ECO:0000256" key="1">
    <source>
        <dbReference type="PROSITE-ProRule" id="PRU00244"/>
    </source>
</evidence>
<dbReference type="PROSITE" id="PS50924">
    <property type="entry name" value="MHYT"/>
    <property type="match status" value="1"/>
</dbReference>
<dbReference type="GO" id="GO:0016301">
    <property type="term" value="F:kinase activity"/>
    <property type="evidence" value="ECO:0007669"/>
    <property type="project" value="UniProtKB-KW"/>
</dbReference>
<dbReference type="PANTHER" id="PTHR35152:SF1">
    <property type="entry name" value="DOMAIN SIGNALLING PROTEIN, PUTATIVE (AFU_ORTHOLOGUE AFUA_5G11310)-RELATED"/>
    <property type="match status" value="1"/>
</dbReference>
<keyword evidence="1" id="KW-0472">Membrane</keyword>
<dbReference type="EMBL" id="JADBGI010000021">
    <property type="protein sequence ID" value="MBE3001201.1"/>
    <property type="molecule type" value="Genomic_DNA"/>
</dbReference>
<evidence type="ECO:0000259" key="3">
    <source>
        <dbReference type="PROSITE" id="PS50924"/>
    </source>
</evidence>
<feature type="transmembrane region" description="Helical" evidence="1">
    <location>
        <begin position="169"/>
        <end position="187"/>
    </location>
</feature>
<feature type="transmembrane region" description="Helical" evidence="1">
    <location>
        <begin position="13"/>
        <end position="32"/>
    </location>
</feature>
<feature type="transmembrane region" description="Helical" evidence="1">
    <location>
        <begin position="141"/>
        <end position="162"/>
    </location>
</feature>
<feature type="domain" description="MHYT" evidence="3">
    <location>
        <begin position="7"/>
        <end position="196"/>
    </location>
</feature>
<feature type="compositionally biased region" description="Basic and acidic residues" evidence="2">
    <location>
        <begin position="262"/>
        <end position="283"/>
    </location>
</feature>
<organism evidence="4 5">
    <name type="scientific">Nocardiopsis coralli</name>
    <dbReference type="NCBI Taxonomy" id="2772213"/>
    <lineage>
        <taxon>Bacteria</taxon>
        <taxon>Bacillati</taxon>
        <taxon>Actinomycetota</taxon>
        <taxon>Actinomycetes</taxon>
        <taxon>Streptosporangiales</taxon>
        <taxon>Nocardiopsidaceae</taxon>
        <taxon>Nocardiopsis</taxon>
    </lineage>
</organism>
<feature type="transmembrane region" description="Helical" evidence="1">
    <location>
        <begin position="80"/>
        <end position="102"/>
    </location>
</feature>
<evidence type="ECO:0000313" key="5">
    <source>
        <dbReference type="Proteomes" id="UP000806528"/>
    </source>
</evidence>
<feature type="region of interest" description="Disordered" evidence="2">
    <location>
        <begin position="242"/>
        <end position="283"/>
    </location>
</feature>
<accession>A0ABR9PBI4</accession>
<sequence>MLDLFGQGWTTPALAYLVSVIGSYLGLSFAARARATSGLFRWQWLVLAAVALGGVAVWSMHFIAMMGFTVPGMAIRYDTFLTVVSGLTAVVVMGAALALTLFNPNTGRLLLSGTVAGTGVVAMHYTGMASMNVHGSMHHDLFWVAVAILIALVAATVALWCASRLDGQAAIVSASLLMGAAVSLMHYTGMVGMHVEQAEHAPHNSPDGATSYELLLPLVVGLFVLMLICSLFLLLGDADDRPRPRERAAHGSPEQRVPTGREPYRPRYARDETRAEDFWSPRR</sequence>
<protein>
    <submittedName>
        <fullName evidence="4">Histidine kinase</fullName>
    </submittedName>
</protein>
<name>A0ABR9PBI4_9ACTN</name>
<feature type="transmembrane region" description="Helical" evidence="1">
    <location>
        <begin position="109"/>
        <end position="129"/>
    </location>
</feature>
<dbReference type="PANTHER" id="PTHR35152">
    <property type="entry name" value="DOMAIN SIGNALLING PROTEIN, PUTATIVE (AFU_ORTHOLOGUE AFUA_5G11310)-RELATED"/>
    <property type="match status" value="1"/>
</dbReference>
<dbReference type="Proteomes" id="UP000806528">
    <property type="component" value="Unassembled WGS sequence"/>
</dbReference>
<evidence type="ECO:0000256" key="2">
    <source>
        <dbReference type="SAM" id="MobiDB-lite"/>
    </source>
</evidence>
<proteinExistence type="predicted"/>
<keyword evidence="1" id="KW-0812">Transmembrane</keyword>